<dbReference type="Proteomes" id="UP000295497">
    <property type="component" value="Chromosome"/>
</dbReference>
<evidence type="ECO:0000313" key="2">
    <source>
        <dbReference type="EMBL" id="AUX36172.1"/>
    </source>
</evidence>
<gene>
    <name evidence="2" type="ORF">SOCE836_083780</name>
</gene>
<feature type="chain" id="PRO_5020682097" evidence="1">
    <location>
        <begin position="21"/>
        <end position="232"/>
    </location>
</feature>
<name>A0A4V0NHC3_SORCE</name>
<dbReference type="SUPFAM" id="SSF101756">
    <property type="entry name" value="Hypothetical protein YgiW"/>
    <property type="match status" value="1"/>
</dbReference>
<protein>
    <submittedName>
        <fullName evidence="2">DNA-binding protein</fullName>
    </submittedName>
</protein>
<feature type="signal peptide" evidence="1">
    <location>
        <begin position="1"/>
        <end position="20"/>
    </location>
</feature>
<proteinExistence type="predicted"/>
<dbReference type="GO" id="GO:0003677">
    <property type="term" value="F:DNA binding"/>
    <property type="evidence" value="ECO:0007669"/>
    <property type="project" value="UniProtKB-KW"/>
</dbReference>
<dbReference type="EMBL" id="CP012672">
    <property type="protein sequence ID" value="AUX36172.1"/>
    <property type="molecule type" value="Genomic_DNA"/>
</dbReference>
<sequence length="232" mass="24022">MRRHLTIRALASIAVTGLLATTACSSGGDESPAPDQDAVVTVAEARALAEGSTATVEGFATVAPGTFSSATSEQGFALQDATGGIYVSLPDALEFGLDARVRVTGRLGQTAEQTVLNAEAASVTVLDGTESVEPTDVMTGDVGEPVEGMLVRVRGSVTTAVEDEQPYGFQVYIDDGSGEVQVYVHVVDGQPVIDTTSLEVGLAIEVTGLAAQYEETYEVAPRRAGDLVLVEQ</sequence>
<keyword evidence="1" id="KW-0732">Signal</keyword>
<keyword evidence="2" id="KW-0238">DNA-binding</keyword>
<evidence type="ECO:0000313" key="3">
    <source>
        <dbReference type="Proteomes" id="UP000295497"/>
    </source>
</evidence>
<accession>A0A4V0NHC3</accession>
<dbReference type="PROSITE" id="PS51257">
    <property type="entry name" value="PROKAR_LIPOPROTEIN"/>
    <property type="match status" value="1"/>
</dbReference>
<dbReference type="InterPro" id="IPR036700">
    <property type="entry name" value="BOBF_sf"/>
</dbReference>
<reference evidence="2 3" key="1">
    <citation type="submission" date="2015-09" db="EMBL/GenBank/DDBJ databases">
        <title>Sorangium comparison.</title>
        <authorList>
            <person name="Zaburannyi N."/>
            <person name="Bunk B."/>
            <person name="Overmann J."/>
            <person name="Mueller R."/>
        </authorList>
    </citation>
    <scope>NUCLEOTIDE SEQUENCE [LARGE SCALE GENOMIC DNA]</scope>
    <source>
        <strain evidence="2 3">So ce836</strain>
    </source>
</reference>
<organism evidence="2 3">
    <name type="scientific">Sorangium cellulosum</name>
    <name type="common">Polyangium cellulosum</name>
    <dbReference type="NCBI Taxonomy" id="56"/>
    <lineage>
        <taxon>Bacteria</taxon>
        <taxon>Pseudomonadati</taxon>
        <taxon>Myxococcota</taxon>
        <taxon>Polyangia</taxon>
        <taxon>Polyangiales</taxon>
        <taxon>Polyangiaceae</taxon>
        <taxon>Sorangium</taxon>
    </lineage>
</organism>
<evidence type="ECO:0000256" key="1">
    <source>
        <dbReference type="SAM" id="SignalP"/>
    </source>
</evidence>
<dbReference type="AlphaFoldDB" id="A0A4V0NHC3"/>
<dbReference type="RefSeq" id="WP_237244507.1">
    <property type="nucleotide sequence ID" value="NZ_CP012672.1"/>
</dbReference>